<feature type="transmembrane region" description="Helical" evidence="2">
    <location>
        <begin position="12"/>
        <end position="31"/>
    </location>
</feature>
<protein>
    <submittedName>
        <fullName evidence="3">Uncharacterized protein</fullName>
    </submittedName>
</protein>
<reference evidence="3 4" key="1">
    <citation type="submission" date="2018-06" db="EMBL/GenBank/DDBJ databases">
        <title>Comparative genomics reveals the genomic features of Rhizophagus irregularis, R. cerebriforme, R. diaphanum and Gigaspora rosea, and their symbiotic lifestyle signature.</title>
        <authorList>
            <person name="Morin E."/>
            <person name="San Clemente H."/>
            <person name="Chen E.C.H."/>
            <person name="De La Providencia I."/>
            <person name="Hainaut M."/>
            <person name="Kuo A."/>
            <person name="Kohler A."/>
            <person name="Murat C."/>
            <person name="Tang N."/>
            <person name="Roy S."/>
            <person name="Loubradou J."/>
            <person name="Henrissat B."/>
            <person name="Grigoriev I.V."/>
            <person name="Corradi N."/>
            <person name="Roux C."/>
            <person name="Martin F.M."/>
        </authorList>
    </citation>
    <scope>NUCLEOTIDE SEQUENCE [LARGE SCALE GENOMIC DNA]</scope>
    <source>
        <strain evidence="3 4">DAOM 227022</strain>
    </source>
</reference>
<proteinExistence type="predicted"/>
<keyword evidence="4" id="KW-1185">Reference proteome</keyword>
<evidence type="ECO:0000313" key="4">
    <source>
        <dbReference type="Proteomes" id="UP000265703"/>
    </source>
</evidence>
<keyword evidence="2" id="KW-1133">Transmembrane helix</keyword>
<comment type="caution">
    <text evidence="3">The sequence shown here is derived from an EMBL/GenBank/DDBJ whole genome shotgun (WGS) entry which is preliminary data.</text>
</comment>
<dbReference type="Proteomes" id="UP000265703">
    <property type="component" value="Unassembled WGS sequence"/>
</dbReference>
<gene>
    <name evidence="3" type="ORF">C1645_873243</name>
</gene>
<keyword evidence="2" id="KW-0472">Membrane</keyword>
<sequence length="149" mass="17662">MVHPSNFKMAISIFGFGSLGSFGFTSFLLTLKWKFQWVSSEFDLDFWLKNKIKELKNQIIYKDISLAKTESKIIIKLKEIQVLQSKIKELKMKYLLVQKDLLIIDFLRRKLAQTRQNVELKNIDLDLKEEELSEKKHELMQIRNNLALI</sequence>
<feature type="coiled-coil region" evidence="1">
    <location>
        <begin position="104"/>
        <end position="145"/>
    </location>
</feature>
<evidence type="ECO:0000313" key="3">
    <source>
        <dbReference type="EMBL" id="RIA94685.1"/>
    </source>
</evidence>
<organism evidence="3 4">
    <name type="scientific">Glomus cerebriforme</name>
    <dbReference type="NCBI Taxonomy" id="658196"/>
    <lineage>
        <taxon>Eukaryota</taxon>
        <taxon>Fungi</taxon>
        <taxon>Fungi incertae sedis</taxon>
        <taxon>Mucoromycota</taxon>
        <taxon>Glomeromycotina</taxon>
        <taxon>Glomeromycetes</taxon>
        <taxon>Glomerales</taxon>
        <taxon>Glomeraceae</taxon>
        <taxon>Glomus</taxon>
    </lineage>
</organism>
<evidence type="ECO:0000256" key="2">
    <source>
        <dbReference type="SAM" id="Phobius"/>
    </source>
</evidence>
<dbReference type="AlphaFoldDB" id="A0A397TDY3"/>
<name>A0A397TDY3_9GLOM</name>
<dbReference type="EMBL" id="QKYT01000075">
    <property type="protein sequence ID" value="RIA94685.1"/>
    <property type="molecule type" value="Genomic_DNA"/>
</dbReference>
<dbReference type="OrthoDB" id="2398194at2759"/>
<evidence type="ECO:0000256" key="1">
    <source>
        <dbReference type="SAM" id="Coils"/>
    </source>
</evidence>
<keyword evidence="2" id="KW-0812">Transmembrane</keyword>
<accession>A0A397TDY3</accession>
<keyword evidence="1" id="KW-0175">Coiled coil</keyword>